<dbReference type="EMBL" id="WXEY01000002">
    <property type="protein sequence ID" value="MZP28638.1"/>
    <property type="molecule type" value="Genomic_DNA"/>
</dbReference>
<organism evidence="3 4">
    <name type="scientific">Heliomicrobium undosum</name>
    <dbReference type="NCBI Taxonomy" id="121734"/>
    <lineage>
        <taxon>Bacteria</taxon>
        <taxon>Bacillati</taxon>
        <taxon>Bacillota</taxon>
        <taxon>Clostridia</taxon>
        <taxon>Eubacteriales</taxon>
        <taxon>Heliobacteriaceae</taxon>
        <taxon>Heliomicrobium</taxon>
    </lineage>
</organism>
<keyword evidence="4" id="KW-1185">Reference proteome</keyword>
<dbReference type="InterPro" id="IPR028051">
    <property type="entry name" value="CheX-like_dom"/>
</dbReference>
<dbReference type="Proteomes" id="UP000463470">
    <property type="component" value="Unassembled WGS sequence"/>
</dbReference>
<dbReference type="RefSeq" id="WP_161254506.1">
    <property type="nucleotide sequence ID" value="NZ_WXEY01000002.1"/>
</dbReference>
<proteinExistence type="predicted"/>
<reference evidence="3 4" key="1">
    <citation type="submission" date="2020-01" db="EMBL/GenBank/DDBJ databases">
        <title>Whole-genome sequence of Heliobacterium undosum DSM 13378.</title>
        <authorList>
            <person name="Kyndt J.A."/>
            <person name="Meyer T.E."/>
        </authorList>
    </citation>
    <scope>NUCLEOTIDE SEQUENCE [LARGE SCALE GENOMIC DNA]</scope>
    <source>
        <strain evidence="3 4">DSM 13378</strain>
    </source>
</reference>
<dbReference type="GO" id="GO:0006935">
    <property type="term" value="P:chemotaxis"/>
    <property type="evidence" value="ECO:0007669"/>
    <property type="project" value="UniProtKB-KW"/>
</dbReference>
<evidence type="ECO:0000313" key="4">
    <source>
        <dbReference type="Proteomes" id="UP000463470"/>
    </source>
</evidence>
<dbReference type="CDD" id="cd17906">
    <property type="entry name" value="CheX"/>
    <property type="match status" value="1"/>
</dbReference>
<accession>A0A845L4G0</accession>
<dbReference type="InterPro" id="IPR038756">
    <property type="entry name" value="CheX-like"/>
</dbReference>
<protein>
    <submittedName>
        <fullName evidence="3">Chemotaxis protein CheX</fullName>
    </submittedName>
</protein>
<dbReference type="InterPro" id="IPR028976">
    <property type="entry name" value="CheC-like_sf"/>
</dbReference>
<sequence length="154" mass="16640">MDVKHIDPFLEALHNVLPMLGFQQITRGKLSVGERFVSGKGVIVLIGTTGDVAGNIAYNLTEEVSKKIASTMMGGMPVDTFDALAQSAVSELVNMLTANAAMTLESRQIKMDISPPTIILGQNSTVTICNSRFLTVEYVVDGMKIDVNFGFNQK</sequence>
<dbReference type="Gene3D" id="3.40.1550.10">
    <property type="entry name" value="CheC-like"/>
    <property type="match status" value="1"/>
</dbReference>
<dbReference type="AlphaFoldDB" id="A0A845L4G0"/>
<name>A0A845L4G0_9FIRM</name>
<dbReference type="PANTHER" id="PTHR39452">
    <property type="entry name" value="CHEY-P PHOSPHATASE CHEX"/>
    <property type="match status" value="1"/>
</dbReference>
<evidence type="ECO:0000313" key="3">
    <source>
        <dbReference type="EMBL" id="MZP28638.1"/>
    </source>
</evidence>
<dbReference type="Pfam" id="PF13690">
    <property type="entry name" value="CheX"/>
    <property type="match status" value="1"/>
</dbReference>
<evidence type="ECO:0000256" key="1">
    <source>
        <dbReference type="ARBA" id="ARBA00022500"/>
    </source>
</evidence>
<evidence type="ECO:0000259" key="2">
    <source>
        <dbReference type="Pfam" id="PF13690"/>
    </source>
</evidence>
<keyword evidence="1" id="KW-0145">Chemotaxis</keyword>
<feature type="domain" description="Chemotaxis phosphatase CheX-like" evidence="2">
    <location>
        <begin position="42"/>
        <end position="128"/>
    </location>
</feature>
<dbReference type="OrthoDB" id="9788100at2"/>
<gene>
    <name evidence="3" type="ORF">GTO91_02750</name>
</gene>
<comment type="caution">
    <text evidence="3">The sequence shown here is derived from an EMBL/GenBank/DDBJ whole genome shotgun (WGS) entry which is preliminary data.</text>
</comment>
<dbReference type="PANTHER" id="PTHR39452:SF1">
    <property type="entry name" value="CHEY-P PHOSPHATASE CHEX"/>
    <property type="match status" value="1"/>
</dbReference>
<dbReference type="SUPFAM" id="SSF103039">
    <property type="entry name" value="CheC-like"/>
    <property type="match status" value="1"/>
</dbReference>